<evidence type="ECO:0000313" key="2">
    <source>
        <dbReference type="Proteomes" id="UP000199074"/>
    </source>
</evidence>
<gene>
    <name evidence="1" type="ORF">SAMN05216456_2376</name>
</gene>
<accession>A0A1I7NNG6</accession>
<sequence length="160" mass="17980">MNLRRLAGGGLALLISAGVAGGYFYWVHEEPRAAGPLAQALVERFDPDERRPDLNDLFAAYVDPALPLTEQQTILQANGFDCFISQDRVNSSAYLSCRRPIEGRRYCDRHFYFNYQTAAGETIERLTTVQTTATRDAIFGRCPYEPFPADEDVLLFPHDG</sequence>
<evidence type="ECO:0000313" key="1">
    <source>
        <dbReference type="EMBL" id="SFV36201.1"/>
    </source>
</evidence>
<dbReference type="Proteomes" id="UP000199074">
    <property type="component" value="Unassembled WGS sequence"/>
</dbReference>
<reference evidence="1 2" key="1">
    <citation type="submission" date="2016-10" db="EMBL/GenBank/DDBJ databases">
        <authorList>
            <person name="de Groot N.N."/>
        </authorList>
    </citation>
    <scope>NUCLEOTIDE SEQUENCE [LARGE SCALE GENOMIC DNA]</scope>
    <source>
        <strain evidence="1 2">IPL20</strain>
    </source>
</reference>
<dbReference type="AlphaFoldDB" id="A0A1I7NNG6"/>
<protein>
    <submittedName>
        <fullName evidence="1">Uncharacterized protein</fullName>
    </submittedName>
</protein>
<dbReference type="OrthoDB" id="7960455at2"/>
<name>A0A1I7NNG6_9HYPH</name>
<dbReference type="EMBL" id="FPCK01000002">
    <property type="protein sequence ID" value="SFV36201.1"/>
    <property type="molecule type" value="Genomic_DNA"/>
</dbReference>
<dbReference type="RefSeq" id="WP_139232578.1">
    <property type="nucleotide sequence ID" value="NZ_FPCK01000002.1"/>
</dbReference>
<organism evidence="1 2">
    <name type="scientific">Devosia crocina</name>
    <dbReference type="NCBI Taxonomy" id="429728"/>
    <lineage>
        <taxon>Bacteria</taxon>
        <taxon>Pseudomonadati</taxon>
        <taxon>Pseudomonadota</taxon>
        <taxon>Alphaproteobacteria</taxon>
        <taxon>Hyphomicrobiales</taxon>
        <taxon>Devosiaceae</taxon>
        <taxon>Devosia</taxon>
    </lineage>
</organism>
<keyword evidence="2" id="KW-1185">Reference proteome</keyword>
<proteinExistence type="predicted"/>